<reference evidence="8" key="1">
    <citation type="submission" date="2021-03" db="EMBL/GenBank/DDBJ databases">
        <authorList>
            <person name="Bekaert M."/>
        </authorList>
    </citation>
    <scope>NUCLEOTIDE SEQUENCE</scope>
</reference>
<dbReference type="InterPro" id="IPR036179">
    <property type="entry name" value="Ig-like_dom_sf"/>
</dbReference>
<keyword evidence="3" id="KW-1015">Disulfide bond</keyword>
<dbReference type="SMART" id="SM00409">
    <property type="entry name" value="IG"/>
    <property type="match status" value="1"/>
</dbReference>
<dbReference type="InterPro" id="IPR003598">
    <property type="entry name" value="Ig_sub2"/>
</dbReference>
<dbReference type="PANTHER" id="PTHR11640">
    <property type="entry name" value="NEPHRIN"/>
    <property type="match status" value="1"/>
</dbReference>
<name>A0A8S3SUM4_MYTED</name>
<dbReference type="SUPFAM" id="SSF48726">
    <property type="entry name" value="Immunoglobulin"/>
    <property type="match status" value="1"/>
</dbReference>
<dbReference type="PROSITE" id="PS50835">
    <property type="entry name" value="IG_LIKE"/>
    <property type="match status" value="1"/>
</dbReference>
<evidence type="ECO:0000256" key="2">
    <source>
        <dbReference type="ARBA" id="ARBA00023136"/>
    </source>
</evidence>
<sequence>MGWTRFKGSNFSTYADKFDINLQLPNAQKKIFGNISVGEYNMQILNISSAEEGFYRCTEFINQGTLPITTVYTLKIRDKPIVTLNKGQVIKVQEGQNITLSCIVDSHPAAKQIYFEKDGFILDVSNSIHYLNLMNISREQTGTYGCKADNGIGIGYTNVKVIVEYTTYNPECHVNMFIQVSITLISELFMGFVCSSLLFISYIRHSKRHAEIQQVPAGEPYYEIGSLTSHGLNTTTLSASAESHVTEHDIPQQTISNDNEPSSETDGSDDDSNRSSQEQQGHSYENAYQPLDLNATKIHLYDKTRVSSAVNLPNYLNTQIFNTDV</sequence>
<dbReference type="GO" id="GO:0005911">
    <property type="term" value="C:cell-cell junction"/>
    <property type="evidence" value="ECO:0007669"/>
    <property type="project" value="TreeGrafter"/>
</dbReference>
<evidence type="ECO:0000259" key="7">
    <source>
        <dbReference type="PROSITE" id="PS50835"/>
    </source>
</evidence>
<dbReference type="InterPro" id="IPR003599">
    <property type="entry name" value="Ig_sub"/>
</dbReference>
<feature type="compositionally biased region" description="Acidic residues" evidence="6">
    <location>
        <begin position="261"/>
        <end position="270"/>
    </location>
</feature>
<feature type="region of interest" description="Disordered" evidence="6">
    <location>
        <begin position="239"/>
        <end position="289"/>
    </location>
</feature>
<accession>A0A8S3SUM4</accession>
<dbReference type="SMART" id="SM00408">
    <property type="entry name" value="IGc2"/>
    <property type="match status" value="1"/>
</dbReference>
<dbReference type="GO" id="GO:0005886">
    <property type="term" value="C:plasma membrane"/>
    <property type="evidence" value="ECO:0007669"/>
    <property type="project" value="TreeGrafter"/>
</dbReference>
<evidence type="ECO:0000313" key="8">
    <source>
        <dbReference type="EMBL" id="CAG2225066.1"/>
    </source>
</evidence>
<keyword evidence="5" id="KW-0393">Immunoglobulin domain</keyword>
<protein>
    <submittedName>
        <fullName evidence="8">BOC</fullName>
    </submittedName>
</protein>
<dbReference type="InterPro" id="IPR051275">
    <property type="entry name" value="Cell_adhesion_signaling"/>
</dbReference>
<dbReference type="GO" id="GO:0050839">
    <property type="term" value="F:cell adhesion molecule binding"/>
    <property type="evidence" value="ECO:0007669"/>
    <property type="project" value="TreeGrafter"/>
</dbReference>
<evidence type="ECO:0000256" key="1">
    <source>
        <dbReference type="ARBA" id="ARBA00004479"/>
    </source>
</evidence>
<dbReference type="AlphaFoldDB" id="A0A8S3SUM4"/>
<gene>
    <name evidence="8" type="ORF">MEDL_38216</name>
</gene>
<dbReference type="InterPro" id="IPR007110">
    <property type="entry name" value="Ig-like_dom"/>
</dbReference>
<dbReference type="EMBL" id="CAJPWZ010001833">
    <property type="protein sequence ID" value="CAG2225066.1"/>
    <property type="molecule type" value="Genomic_DNA"/>
</dbReference>
<evidence type="ECO:0000256" key="5">
    <source>
        <dbReference type="ARBA" id="ARBA00023319"/>
    </source>
</evidence>
<dbReference type="InterPro" id="IPR013783">
    <property type="entry name" value="Ig-like_fold"/>
</dbReference>
<comment type="caution">
    <text evidence="8">The sequence shown here is derived from an EMBL/GenBank/DDBJ whole genome shotgun (WGS) entry which is preliminary data.</text>
</comment>
<dbReference type="PANTHER" id="PTHR11640:SF164">
    <property type="entry name" value="MAM DOMAIN-CONTAINING GLYCOSYLPHOSPHATIDYLINOSITOL ANCHOR PROTEIN 1"/>
    <property type="match status" value="1"/>
</dbReference>
<evidence type="ECO:0000313" key="9">
    <source>
        <dbReference type="Proteomes" id="UP000683360"/>
    </source>
</evidence>
<proteinExistence type="predicted"/>
<comment type="subcellular location">
    <subcellularLocation>
        <location evidence="1">Membrane</location>
        <topology evidence="1">Single-pass type I membrane protein</topology>
    </subcellularLocation>
</comment>
<evidence type="ECO:0000256" key="6">
    <source>
        <dbReference type="SAM" id="MobiDB-lite"/>
    </source>
</evidence>
<evidence type="ECO:0000256" key="3">
    <source>
        <dbReference type="ARBA" id="ARBA00023157"/>
    </source>
</evidence>
<keyword evidence="2" id="KW-0472">Membrane</keyword>
<dbReference type="Gene3D" id="2.60.40.10">
    <property type="entry name" value="Immunoglobulins"/>
    <property type="match status" value="1"/>
</dbReference>
<feature type="compositionally biased region" description="Polar residues" evidence="6">
    <location>
        <begin position="251"/>
        <end position="260"/>
    </location>
</feature>
<organism evidence="8 9">
    <name type="scientific">Mytilus edulis</name>
    <name type="common">Blue mussel</name>
    <dbReference type="NCBI Taxonomy" id="6550"/>
    <lineage>
        <taxon>Eukaryota</taxon>
        <taxon>Metazoa</taxon>
        <taxon>Spiralia</taxon>
        <taxon>Lophotrochozoa</taxon>
        <taxon>Mollusca</taxon>
        <taxon>Bivalvia</taxon>
        <taxon>Autobranchia</taxon>
        <taxon>Pteriomorphia</taxon>
        <taxon>Mytilida</taxon>
        <taxon>Mytiloidea</taxon>
        <taxon>Mytilidae</taxon>
        <taxon>Mytilinae</taxon>
        <taxon>Mytilus</taxon>
    </lineage>
</organism>
<dbReference type="Proteomes" id="UP000683360">
    <property type="component" value="Unassembled WGS sequence"/>
</dbReference>
<evidence type="ECO:0000256" key="4">
    <source>
        <dbReference type="ARBA" id="ARBA00023180"/>
    </source>
</evidence>
<dbReference type="OrthoDB" id="6252736at2759"/>
<feature type="domain" description="Ig-like" evidence="7">
    <location>
        <begin position="80"/>
        <end position="162"/>
    </location>
</feature>
<dbReference type="Pfam" id="PF13927">
    <property type="entry name" value="Ig_3"/>
    <property type="match status" value="1"/>
</dbReference>
<feature type="compositionally biased region" description="Polar residues" evidence="6">
    <location>
        <begin position="274"/>
        <end position="283"/>
    </location>
</feature>
<dbReference type="GO" id="GO:0098609">
    <property type="term" value="P:cell-cell adhesion"/>
    <property type="evidence" value="ECO:0007669"/>
    <property type="project" value="TreeGrafter"/>
</dbReference>
<keyword evidence="9" id="KW-1185">Reference proteome</keyword>
<keyword evidence="4" id="KW-0325">Glycoprotein</keyword>